<dbReference type="AlphaFoldDB" id="A0A0R2U640"/>
<dbReference type="InterPro" id="IPR036271">
    <property type="entry name" value="Tet_transcr_reg_TetR-rel_C_sf"/>
</dbReference>
<organism evidence="7 8">
    <name type="scientific">SAR92 bacterium BACL26 MAG-121220-bin70</name>
    <dbReference type="NCBI Taxonomy" id="1655626"/>
    <lineage>
        <taxon>Bacteria</taxon>
        <taxon>Pseudomonadati</taxon>
        <taxon>Pseudomonadota</taxon>
        <taxon>Gammaproteobacteria</taxon>
        <taxon>Cellvibrionales</taxon>
        <taxon>Porticoccaceae</taxon>
        <taxon>SAR92 clade</taxon>
    </lineage>
</organism>
<keyword evidence="3 5" id="KW-0238">DNA-binding</keyword>
<dbReference type="InterPro" id="IPR009057">
    <property type="entry name" value="Homeodomain-like_sf"/>
</dbReference>
<gene>
    <name evidence="7" type="ORF">ABS24_08560</name>
</gene>
<keyword evidence="2" id="KW-0805">Transcription regulation</keyword>
<name>A0A0R2U640_9GAMM</name>
<dbReference type="Gene3D" id="1.10.10.60">
    <property type="entry name" value="Homeodomain-like"/>
    <property type="match status" value="1"/>
</dbReference>
<comment type="caution">
    <text evidence="7">The sequence shown here is derived from an EMBL/GenBank/DDBJ whole genome shotgun (WGS) entry which is preliminary data.</text>
</comment>
<dbReference type="InterPro" id="IPR041490">
    <property type="entry name" value="KstR2_TetR_C"/>
</dbReference>
<evidence type="ECO:0000256" key="5">
    <source>
        <dbReference type="PROSITE-ProRule" id="PRU00335"/>
    </source>
</evidence>
<dbReference type="GO" id="GO:0000976">
    <property type="term" value="F:transcription cis-regulatory region binding"/>
    <property type="evidence" value="ECO:0007669"/>
    <property type="project" value="TreeGrafter"/>
</dbReference>
<keyword evidence="4" id="KW-0804">Transcription</keyword>
<dbReference type="InterPro" id="IPR023772">
    <property type="entry name" value="DNA-bd_HTH_TetR-type_CS"/>
</dbReference>
<evidence type="ECO:0000256" key="3">
    <source>
        <dbReference type="ARBA" id="ARBA00023125"/>
    </source>
</evidence>
<dbReference type="Proteomes" id="UP000051213">
    <property type="component" value="Unassembled WGS sequence"/>
</dbReference>
<keyword evidence="1" id="KW-0678">Repressor</keyword>
<dbReference type="PROSITE" id="PS50977">
    <property type="entry name" value="HTH_TETR_2"/>
    <property type="match status" value="1"/>
</dbReference>
<dbReference type="Pfam" id="PF00440">
    <property type="entry name" value="TetR_N"/>
    <property type="match status" value="2"/>
</dbReference>
<dbReference type="SUPFAM" id="SSF46689">
    <property type="entry name" value="Homeodomain-like"/>
    <property type="match status" value="2"/>
</dbReference>
<evidence type="ECO:0000256" key="2">
    <source>
        <dbReference type="ARBA" id="ARBA00023015"/>
    </source>
</evidence>
<protein>
    <recommendedName>
        <fullName evidence="6">HTH tetR-type domain-containing protein</fullName>
    </recommendedName>
</protein>
<evidence type="ECO:0000313" key="8">
    <source>
        <dbReference type="Proteomes" id="UP000051213"/>
    </source>
</evidence>
<evidence type="ECO:0000259" key="6">
    <source>
        <dbReference type="PROSITE" id="PS50977"/>
    </source>
</evidence>
<dbReference type="PROSITE" id="PS01081">
    <property type="entry name" value="HTH_TETR_1"/>
    <property type="match status" value="1"/>
</dbReference>
<dbReference type="PANTHER" id="PTHR30055">
    <property type="entry name" value="HTH-TYPE TRANSCRIPTIONAL REGULATOR RUTR"/>
    <property type="match status" value="1"/>
</dbReference>
<dbReference type="Gene3D" id="1.10.357.10">
    <property type="entry name" value="Tetracycline Repressor, domain 2"/>
    <property type="match status" value="2"/>
</dbReference>
<feature type="domain" description="HTH tetR-type" evidence="6">
    <location>
        <begin position="237"/>
        <end position="293"/>
    </location>
</feature>
<dbReference type="SUPFAM" id="SSF48498">
    <property type="entry name" value="Tetracyclin repressor-like, C-terminal domain"/>
    <property type="match status" value="1"/>
</dbReference>
<evidence type="ECO:0000256" key="4">
    <source>
        <dbReference type="ARBA" id="ARBA00023163"/>
    </source>
</evidence>
<feature type="non-terminal residue" evidence="7">
    <location>
        <position position="293"/>
    </location>
</feature>
<evidence type="ECO:0000313" key="7">
    <source>
        <dbReference type="EMBL" id="KRO93042.1"/>
    </source>
</evidence>
<dbReference type="InterPro" id="IPR001647">
    <property type="entry name" value="HTH_TetR"/>
</dbReference>
<proteinExistence type="predicted"/>
<dbReference type="PANTHER" id="PTHR30055:SF175">
    <property type="entry name" value="HTH-TYPE TRANSCRIPTIONAL REPRESSOR KSTR2"/>
    <property type="match status" value="1"/>
</dbReference>
<sequence>MNSLNQHRITSPFVKGRQHQLKFQLILSEASQLFNWQGSRATTLADIAGTMNLTKTCLYYYVRNKEDLVHKCYVATCDMWLQRAIEANELPGSGLDKIISMIGGHLQQYASTLQSESPHFAMLTEVSSLNDECREDILKRWSEVVTVCRSMVEDGVKEGVIADLDPSVATLAIFSIIQWFPVWMNRKHAANVSSVMASVLSLVTDGLASEYHVFEDVDFPVLSDINEDSFNRDIQNYNKREAFYRVGSTHFNQKGYKGTSLDEIANSLDVTKGAFYYHIKNKEALLYQCFHRT</sequence>
<dbReference type="GO" id="GO:0003700">
    <property type="term" value="F:DNA-binding transcription factor activity"/>
    <property type="evidence" value="ECO:0007669"/>
    <property type="project" value="TreeGrafter"/>
</dbReference>
<dbReference type="InterPro" id="IPR050109">
    <property type="entry name" value="HTH-type_TetR-like_transc_reg"/>
</dbReference>
<dbReference type="EMBL" id="LICA01000285">
    <property type="protein sequence ID" value="KRO93042.1"/>
    <property type="molecule type" value="Genomic_DNA"/>
</dbReference>
<dbReference type="Pfam" id="PF17932">
    <property type="entry name" value="TetR_C_24"/>
    <property type="match status" value="1"/>
</dbReference>
<feature type="DNA-binding region" description="H-T-H motif" evidence="5">
    <location>
        <begin position="260"/>
        <end position="279"/>
    </location>
</feature>
<reference evidence="7 8" key="1">
    <citation type="submission" date="2015-10" db="EMBL/GenBank/DDBJ databases">
        <title>Metagenome-Assembled Genomes uncover a global brackish microbiome.</title>
        <authorList>
            <person name="Hugerth L.W."/>
            <person name="Larsson J."/>
            <person name="Alneberg J."/>
            <person name="Lindh M.V."/>
            <person name="Legrand C."/>
            <person name="Pinhassi J."/>
            <person name="Andersson A.F."/>
        </authorList>
    </citation>
    <scope>NUCLEOTIDE SEQUENCE [LARGE SCALE GENOMIC DNA]</scope>
    <source>
        <strain evidence="7">BACL26 MAG-121220-bin70</strain>
    </source>
</reference>
<evidence type="ECO:0000256" key="1">
    <source>
        <dbReference type="ARBA" id="ARBA00022491"/>
    </source>
</evidence>
<accession>A0A0R2U640</accession>